<dbReference type="Proteomes" id="UP000193553">
    <property type="component" value="Unassembled WGS sequence"/>
</dbReference>
<dbReference type="SUPFAM" id="SSF51713">
    <property type="entry name" value="tRNA-guanine transglycosylase"/>
    <property type="match status" value="1"/>
</dbReference>
<dbReference type="GO" id="GO:0007165">
    <property type="term" value="P:signal transduction"/>
    <property type="evidence" value="ECO:0007669"/>
    <property type="project" value="InterPro"/>
</dbReference>
<gene>
    <name evidence="2" type="ORF">BSZ18_23380</name>
</gene>
<feature type="domain" description="TIR" evidence="1">
    <location>
        <begin position="14"/>
        <end position="124"/>
    </location>
</feature>
<comment type="caution">
    <text evidence="2">The sequence shown here is derived from an EMBL/GenBank/DDBJ whole genome shotgun (WGS) entry which is preliminary data.</text>
</comment>
<protein>
    <recommendedName>
        <fullName evidence="1">TIR domain-containing protein</fullName>
    </recommendedName>
</protein>
<proteinExistence type="predicted"/>
<dbReference type="SUPFAM" id="SSF52200">
    <property type="entry name" value="Toll/Interleukin receptor TIR domain"/>
    <property type="match status" value="1"/>
</dbReference>
<reference evidence="2 3" key="1">
    <citation type="submission" date="2017-03" db="EMBL/GenBank/DDBJ databases">
        <title>Whole genome sequences of fourteen strains of Bradyrhizobium canariense and one strain of Bradyrhizobium japonicum isolated from Lupinus (Papilionoideae: Genisteae) species in Algeria.</title>
        <authorList>
            <person name="Crovadore J."/>
            <person name="Chekireb D."/>
            <person name="Brachmann A."/>
            <person name="Chablais R."/>
            <person name="Cochard B."/>
            <person name="Lefort F."/>
        </authorList>
    </citation>
    <scope>NUCLEOTIDE SEQUENCE [LARGE SCALE GENOMIC DNA]</scope>
    <source>
        <strain evidence="2 3">UBMA195</strain>
    </source>
</reference>
<dbReference type="Pfam" id="PF13676">
    <property type="entry name" value="TIR_2"/>
    <property type="match status" value="1"/>
</dbReference>
<dbReference type="AlphaFoldDB" id="A0A1X3FP93"/>
<evidence type="ECO:0000259" key="1">
    <source>
        <dbReference type="Pfam" id="PF13676"/>
    </source>
</evidence>
<dbReference type="InterPro" id="IPR036511">
    <property type="entry name" value="TGT-like_sf"/>
</dbReference>
<sequence>MESQSRETKSLPDVCILYARRDARRQAKTLAELVSRNWSVWWDGKLDAGDYRREIHRQISLAGCVVPIWSALAEFSDVLHDELSLAEKLGTPILPLRIQEVAAPLGFGNRQTTDAIGWTGEDASADALEHVDRISRILEARKTGVVRKTDLMLGNGLRLPSLFFSVSSYETRLSPGSAVDALNLFEAQTVLLSAYDFDPARTPPRGLLPAVKEMRSRGATVLLDSGNYEKARLSDRKWTLKKYHEALARVPHDAAFCFDEVNPPANPRMAIADLLKGIERDRRNTKQPIIPVVHLPRDRTGNYKTETAAAFMKEVARETRPPLLAIPERELGPGILERATAMRKIRETLNGLYFYQPVHILGTGNPVSIALLAAAGADTFDGLEWCRYVADGETKTLHHFQHYEFFRWQDAIALSAVTRKAAVDPEARYSARAVFHNLEFYTRWMEGLRLALQDGKQLVEFMTELLPKKTMTLARQALPGVL</sequence>
<dbReference type="Gene3D" id="3.40.50.10140">
    <property type="entry name" value="Toll/interleukin-1 receptor homology (TIR) domain"/>
    <property type="match status" value="1"/>
</dbReference>
<accession>A0A1X3FP93</accession>
<evidence type="ECO:0000313" key="2">
    <source>
        <dbReference type="EMBL" id="OSJ06097.1"/>
    </source>
</evidence>
<dbReference type="InterPro" id="IPR000157">
    <property type="entry name" value="TIR_dom"/>
</dbReference>
<dbReference type="InterPro" id="IPR035897">
    <property type="entry name" value="Toll_tir_struct_dom_sf"/>
</dbReference>
<name>A0A1X3FP93_9BRAD</name>
<dbReference type="Gene3D" id="3.20.20.105">
    <property type="entry name" value="Queuine tRNA-ribosyltransferase-like"/>
    <property type="match status" value="1"/>
</dbReference>
<dbReference type="EMBL" id="NAFI01000180">
    <property type="protein sequence ID" value="OSJ06097.1"/>
    <property type="molecule type" value="Genomic_DNA"/>
</dbReference>
<organism evidence="2 3">
    <name type="scientific">Bradyrhizobium canariense</name>
    <dbReference type="NCBI Taxonomy" id="255045"/>
    <lineage>
        <taxon>Bacteria</taxon>
        <taxon>Pseudomonadati</taxon>
        <taxon>Pseudomonadota</taxon>
        <taxon>Alphaproteobacteria</taxon>
        <taxon>Hyphomicrobiales</taxon>
        <taxon>Nitrobacteraceae</taxon>
        <taxon>Bradyrhizobium</taxon>
    </lineage>
</organism>
<dbReference type="GO" id="GO:0006400">
    <property type="term" value="P:tRNA modification"/>
    <property type="evidence" value="ECO:0007669"/>
    <property type="project" value="InterPro"/>
</dbReference>
<evidence type="ECO:0000313" key="3">
    <source>
        <dbReference type="Proteomes" id="UP000193553"/>
    </source>
</evidence>